<reference evidence="1 3" key="1">
    <citation type="submission" date="2024-12" db="EMBL/GenBank/DDBJ databases">
        <title>The unique morphological basis and parallel evolutionary history of personate flowers in Penstemon.</title>
        <authorList>
            <person name="Depatie T.H."/>
            <person name="Wessinger C.A."/>
        </authorList>
    </citation>
    <scope>NUCLEOTIDE SEQUENCE [LARGE SCALE GENOMIC DNA]</scope>
    <source>
        <strain evidence="1">WTNN_2</strain>
        <tissue evidence="1">Leaf</tissue>
    </source>
</reference>
<dbReference type="EMBL" id="JBJXBP010000002">
    <property type="protein sequence ID" value="KAL3843560.1"/>
    <property type="molecule type" value="Genomic_DNA"/>
</dbReference>
<sequence>MVLVKEAVCEGGKPTDTTLNILRVGLILGDTIVLSNYKDQRLYKQSSSSTAWFQLIKRNLN</sequence>
<proteinExistence type="predicted"/>
<accession>A0ABD3TAY9</accession>
<dbReference type="AlphaFoldDB" id="A0ABD3TAY9"/>
<keyword evidence="3" id="KW-1185">Reference proteome</keyword>
<organism evidence="1 3">
    <name type="scientific">Penstemon smallii</name>
    <dbReference type="NCBI Taxonomy" id="265156"/>
    <lineage>
        <taxon>Eukaryota</taxon>
        <taxon>Viridiplantae</taxon>
        <taxon>Streptophyta</taxon>
        <taxon>Embryophyta</taxon>
        <taxon>Tracheophyta</taxon>
        <taxon>Spermatophyta</taxon>
        <taxon>Magnoliopsida</taxon>
        <taxon>eudicotyledons</taxon>
        <taxon>Gunneridae</taxon>
        <taxon>Pentapetalae</taxon>
        <taxon>asterids</taxon>
        <taxon>lamiids</taxon>
        <taxon>Lamiales</taxon>
        <taxon>Plantaginaceae</taxon>
        <taxon>Cheloneae</taxon>
        <taxon>Penstemon</taxon>
    </lineage>
</organism>
<dbReference type="EMBL" id="JBJXBP010000004">
    <property type="protein sequence ID" value="KAL3833768.1"/>
    <property type="molecule type" value="Genomic_DNA"/>
</dbReference>
<gene>
    <name evidence="2" type="ORF">ACJIZ3_000963</name>
    <name evidence="1" type="ORF">ACJIZ3_008504</name>
</gene>
<name>A0ABD3TAY9_9LAMI</name>
<comment type="caution">
    <text evidence="1">The sequence shown here is derived from an EMBL/GenBank/DDBJ whole genome shotgun (WGS) entry which is preliminary data.</text>
</comment>
<evidence type="ECO:0000313" key="2">
    <source>
        <dbReference type="EMBL" id="KAL3843560.1"/>
    </source>
</evidence>
<protein>
    <submittedName>
        <fullName evidence="1">Uncharacterized protein</fullName>
    </submittedName>
</protein>
<dbReference type="Proteomes" id="UP001634393">
    <property type="component" value="Unassembled WGS sequence"/>
</dbReference>
<evidence type="ECO:0000313" key="3">
    <source>
        <dbReference type="Proteomes" id="UP001634393"/>
    </source>
</evidence>
<evidence type="ECO:0000313" key="1">
    <source>
        <dbReference type="EMBL" id="KAL3833768.1"/>
    </source>
</evidence>